<evidence type="ECO:0000313" key="1">
    <source>
        <dbReference type="EMBL" id="EKJ95622.1"/>
    </source>
</evidence>
<organism evidence="1 2">
    <name type="scientific">Bradyrhizobium lupini HPC(L)</name>
    <dbReference type="NCBI Taxonomy" id="1229491"/>
    <lineage>
        <taxon>Bacteria</taxon>
        <taxon>Pseudomonadati</taxon>
        <taxon>Pseudomonadota</taxon>
        <taxon>Alphaproteobacteria</taxon>
        <taxon>Hyphomicrobiales</taxon>
        <taxon>Nitrobacteraceae</taxon>
        <taxon>Bradyrhizobium</taxon>
    </lineage>
</organism>
<reference evidence="1 2" key="1">
    <citation type="journal article" date="2013" name="Genome Announc.">
        <title>Genome Sequence of Rhizobium lupini HPC(L) Isolated from Saline Desert Soil, Kutch (Gujarat).</title>
        <authorList>
            <person name="Agarwal L."/>
            <person name="Purohit H.J."/>
        </authorList>
    </citation>
    <scope>NUCLEOTIDE SEQUENCE [LARGE SCALE GENOMIC DNA]</scope>
    <source>
        <strain evidence="2">HPC(L)</strain>
    </source>
</reference>
<name>A0ABP2RRK4_RHILU</name>
<dbReference type="Proteomes" id="UP000017668">
    <property type="component" value="Unassembled WGS sequence"/>
</dbReference>
<keyword evidence="2" id="KW-1185">Reference proteome</keyword>
<comment type="caution">
    <text evidence="1">The sequence shown here is derived from an EMBL/GenBank/DDBJ whole genome shotgun (WGS) entry which is preliminary data.</text>
</comment>
<gene>
    <name evidence="1" type="ORF">C241_11818</name>
</gene>
<dbReference type="EMBL" id="AMQQ01000016">
    <property type="protein sequence ID" value="EKJ95622.1"/>
    <property type="molecule type" value="Genomic_DNA"/>
</dbReference>
<accession>A0ABP2RRK4</accession>
<evidence type="ECO:0000313" key="2">
    <source>
        <dbReference type="Proteomes" id="UP000017668"/>
    </source>
</evidence>
<sequence length="84" mass="9579">MINFFIVFLLRGVRRRLSQPEANPKARRNLLTSENGIMKPIFCLFDIFIPFLVRTSMFSSQPRSGVVHEAVMMGNCGESAFRIA</sequence>
<protein>
    <submittedName>
        <fullName evidence="1">Uncharacterized protein</fullName>
    </submittedName>
</protein>
<proteinExistence type="predicted"/>